<comment type="caution">
    <text evidence="1">The sequence shown here is derived from an EMBL/GenBank/DDBJ whole genome shotgun (WGS) entry which is preliminary data.</text>
</comment>
<dbReference type="AlphaFoldDB" id="A0A1Y1SCY9"/>
<protein>
    <submittedName>
        <fullName evidence="1">Transcriptional regulator</fullName>
    </submittedName>
</protein>
<reference evidence="1 2" key="1">
    <citation type="submission" date="2013-04" db="EMBL/GenBank/DDBJ databases">
        <title>Oceanococcus atlanticus 22II-S10r2 Genome Sequencing.</title>
        <authorList>
            <person name="Lai Q."/>
            <person name="Li G."/>
            <person name="Shao Z."/>
        </authorList>
    </citation>
    <scope>NUCLEOTIDE SEQUENCE [LARGE SCALE GENOMIC DNA]</scope>
    <source>
        <strain evidence="1 2">22II-S10r2</strain>
    </source>
</reference>
<dbReference type="RefSeq" id="WP_083561076.1">
    <property type="nucleotide sequence ID" value="NZ_AQQV01000002.1"/>
</dbReference>
<keyword evidence="2" id="KW-1185">Reference proteome</keyword>
<gene>
    <name evidence="1" type="ORF">ATO7_07417</name>
</gene>
<evidence type="ECO:0000313" key="1">
    <source>
        <dbReference type="EMBL" id="ORE86850.1"/>
    </source>
</evidence>
<name>A0A1Y1SCY9_9GAMM</name>
<dbReference type="STRING" id="1317117.ATO7_07417"/>
<dbReference type="Proteomes" id="UP000192342">
    <property type="component" value="Unassembled WGS sequence"/>
</dbReference>
<organism evidence="1 2">
    <name type="scientific">Oceanococcus atlanticus</name>
    <dbReference type="NCBI Taxonomy" id="1317117"/>
    <lineage>
        <taxon>Bacteria</taxon>
        <taxon>Pseudomonadati</taxon>
        <taxon>Pseudomonadota</taxon>
        <taxon>Gammaproteobacteria</taxon>
        <taxon>Chromatiales</taxon>
        <taxon>Oceanococcaceae</taxon>
        <taxon>Oceanococcus</taxon>
    </lineage>
</organism>
<accession>A0A1Y1SCY9</accession>
<dbReference type="EMBL" id="AQQV01000002">
    <property type="protein sequence ID" value="ORE86850.1"/>
    <property type="molecule type" value="Genomic_DNA"/>
</dbReference>
<evidence type="ECO:0000313" key="2">
    <source>
        <dbReference type="Proteomes" id="UP000192342"/>
    </source>
</evidence>
<proteinExistence type="predicted"/>
<dbReference type="OrthoDB" id="9816320at2"/>
<sequence length="93" mass="9835">MVSRGAVGGPTPRDLGSVIPRINSLLTELAMQYLAHHPEYAAVPRLPVISYIAIHGGVAVVKQHLGEADPIVGFDELAEGLADMVESLLRVPA</sequence>